<dbReference type="RefSeq" id="WP_184992920.1">
    <property type="nucleotide sequence ID" value="NZ_BOMK01000057.1"/>
</dbReference>
<reference evidence="3 4" key="1">
    <citation type="submission" date="2020-08" db="EMBL/GenBank/DDBJ databases">
        <title>Sequencing the genomes of 1000 actinobacteria strains.</title>
        <authorList>
            <person name="Klenk H.-P."/>
        </authorList>
    </citation>
    <scope>NUCLEOTIDE SEQUENCE [LARGE SCALE GENOMIC DNA]</scope>
    <source>
        <strain evidence="3 4">DSM 43149</strain>
    </source>
</reference>
<organism evidence="3 4">
    <name type="scientific">Actinoplanes digitatis</name>
    <dbReference type="NCBI Taxonomy" id="1868"/>
    <lineage>
        <taxon>Bacteria</taxon>
        <taxon>Bacillati</taxon>
        <taxon>Actinomycetota</taxon>
        <taxon>Actinomycetes</taxon>
        <taxon>Micromonosporales</taxon>
        <taxon>Micromonosporaceae</taxon>
        <taxon>Actinoplanes</taxon>
    </lineage>
</organism>
<dbReference type="EC" id="3.1.21.3" evidence="3"/>
<keyword evidence="4" id="KW-1185">Reference proteome</keyword>
<accession>A0A7W7MPF2</accession>
<name>A0A7W7MPF2_9ACTN</name>
<dbReference type="PANTHER" id="PTHR30408:SF13">
    <property type="entry name" value="TYPE I RESTRICTION ENZYME HINDI SPECIFICITY SUBUNIT"/>
    <property type="match status" value="1"/>
</dbReference>
<dbReference type="EMBL" id="JACHNH010000001">
    <property type="protein sequence ID" value="MBB4762066.1"/>
    <property type="molecule type" value="Genomic_DNA"/>
</dbReference>
<keyword evidence="3" id="KW-0378">Hydrolase</keyword>
<dbReference type="GO" id="GO:0009307">
    <property type="term" value="P:DNA restriction-modification system"/>
    <property type="evidence" value="ECO:0007669"/>
    <property type="project" value="UniProtKB-KW"/>
</dbReference>
<dbReference type="AlphaFoldDB" id="A0A7W7MPF2"/>
<dbReference type="Gene3D" id="3.90.220.20">
    <property type="entry name" value="DNA methylase specificity domains"/>
    <property type="match status" value="2"/>
</dbReference>
<evidence type="ECO:0000256" key="1">
    <source>
        <dbReference type="ARBA" id="ARBA00022747"/>
    </source>
</evidence>
<keyword evidence="1" id="KW-0680">Restriction system</keyword>
<comment type="caution">
    <text evidence="3">The sequence shown here is derived from an EMBL/GenBank/DDBJ whole genome shotgun (WGS) entry which is preliminary data.</text>
</comment>
<dbReference type="PANTHER" id="PTHR30408">
    <property type="entry name" value="TYPE-1 RESTRICTION ENZYME ECOKI SPECIFICITY PROTEIN"/>
    <property type="match status" value="1"/>
</dbReference>
<dbReference type="GO" id="GO:0009035">
    <property type="term" value="F:type I site-specific deoxyribonuclease activity"/>
    <property type="evidence" value="ECO:0007669"/>
    <property type="project" value="UniProtKB-EC"/>
</dbReference>
<gene>
    <name evidence="3" type="ORF">BJ971_002622</name>
</gene>
<protein>
    <submittedName>
        <fullName evidence="3">Type I restriction enzyme S subunit</fullName>
        <ecNumber evidence="3">3.1.21.3</ecNumber>
    </submittedName>
</protein>
<keyword evidence="2" id="KW-0238">DNA-binding</keyword>
<dbReference type="Proteomes" id="UP000578112">
    <property type="component" value="Unassembled WGS sequence"/>
</dbReference>
<sequence length="401" mass="41932">MTVAAPASWPRTTLGELCAAGGGDIQTGPFGSELHARDYVEHGVPSVMPRDIGDNVIDTDGIARIAPADARRLSRYLLAEGDIVYSRRGDLERRALVGAAQAGWLCGTGCLRIRPGGAVDSAYLSYYLGHPGVRRWIVRHAVGATMANLNSRILAEVPVVVPPRATQEAVAGVLAALDDRIAVGARIADTARRLNHTVFAAAARESGIDRTVGDLAAFLNRGQAPRYTPDGTGVLVLNQRCVRGGRVSRDPARRTEAGRVGADRMLRRDDVLVNSTGVGTLGRVGIWSHDVAATVDSHVTIVRVGAGIPAIVGAFAVLAEQARIASLGEGSTGQTELSRAKLASVVVRIPAAGLDALAARLSAVEQRADAALAEARTLAGLRDTLLPELLSGRLRAGDAEG</sequence>
<dbReference type="SUPFAM" id="SSF116734">
    <property type="entry name" value="DNA methylase specificity domain"/>
    <property type="match status" value="2"/>
</dbReference>
<proteinExistence type="predicted"/>
<dbReference type="InterPro" id="IPR044946">
    <property type="entry name" value="Restrct_endonuc_typeI_TRD_sf"/>
</dbReference>
<dbReference type="GO" id="GO:0003677">
    <property type="term" value="F:DNA binding"/>
    <property type="evidence" value="ECO:0007669"/>
    <property type="project" value="UniProtKB-KW"/>
</dbReference>
<evidence type="ECO:0000313" key="4">
    <source>
        <dbReference type="Proteomes" id="UP000578112"/>
    </source>
</evidence>
<evidence type="ECO:0000313" key="3">
    <source>
        <dbReference type="EMBL" id="MBB4762066.1"/>
    </source>
</evidence>
<evidence type="ECO:0000256" key="2">
    <source>
        <dbReference type="ARBA" id="ARBA00023125"/>
    </source>
</evidence>
<dbReference type="InterPro" id="IPR052021">
    <property type="entry name" value="Type-I_RS_S_subunit"/>
</dbReference>